<feature type="region of interest" description="Disordered" evidence="1">
    <location>
        <begin position="56"/>
        <end position="76"/>
    </location>
</feature>
<reference evidence="2 3" key="1">
    <citation type="journal article" date="2022" name="Nat. Plants">
        <title>Genomes of leafy and leafless Platanthera orchids illuminate the evolution of mycoheterotrophy.</title>
        <authorList>
            <person name="Li M.H."/>
            <person name="Liu K.W."/>
            <person name="Li Z."/>
            <person name="Lu H.C."/>
            <person name="Ye Q.L."/>
            <person name="Zhang D."/>
            <person name="Wang J.Y."/>
            <person name="Li Y.F."/>
            <person name="Zhong Z.M."/>
            <person name="Liu X."/>
            <person name="Yu X."/>
            <person name="Liu D.K."/>
            <person name="Tu X.D."/>
            <person name="Liu B."/>
            <person name="Hao Y."/>
            <person name="Liao X.Y."/>
            <person name="Jiang Y.T."/>
            <person name="Sun W.H."/>
            <person name="Chen J."/>
            <person name="Chen Y.Q."/>
            <person name="Ai Y."/>
            <person name="Zhai J.W."/>
            <person name="Wu S.S."/>
            <person name="Zhou Z."/>
            <person name="Hsiao Y.Y."/>
            <person name="Wu W.L."/>
            <person name="Chen Y.Y."/>
            <person name="Lin Y.F."/>
            <person name="Hsu J.L."/>
            <person name="Li C.Y."/>
            <person name="Wang Z.W."/>
            <person name="Zhao X."/>
            <person name="Zhong W.Y."/>
            <person name="Ma X.K."/>
            <person name="Ma L."/>
            <person name="Huang J."/>
            <person name="Chen G.Z."/>
            <person name="Huang M.Z."/>
            <person name="Huang L."/>
            <person name="Peng D.H."/>
            <person name="Luo Y.B."/>
            <person name="Zou S.Q."/>
            <person name="Chen S.P."/>
            <person name="Lan S."/>
            <person name="Tsai W.C."/>
            <person name="Van de Peer Y."/>
            <person name="Liu Z.J."/>
        </authorList>
    </citation>
    <scope>NUCLEOTIDE SEQUENCE [LARGE SCALE GENOMIC DNA]</scope>
    <source>
        <strain evidence="2">Lor287</strain>
    </source>
</reference>
<organism evidence="2 3">
    <name type="scientific">Platanthera zijinensis</name>
    <dbReference type="NCBI Taxonomy" id="2320716"/>
    <lineage>
        <taxon>Eukaryota</taxon>
        <taxon>Viridiplantae</taxon>
        <taxon>Streptophyta</taxon>
        <taxon>Embryophyta</taxon>
        <taxon>Tracheophyta</taxon>
        <taxon>Spermatophyta</taxon>
        <taxon>Magnoliopsida</taxon>
        <taxon>Liliopsida</taxon>
        <taxon>Asparagales</taxon>
        <taxon>Orchidaceae</taxon>
        <taxon>Orchidoideae</taxon>
        <taxon>Orchideae</taxon>
        <taxon>Orchidinae</taxon>
        <taxon>Platanthera</taxon>
    </lineage>
</organism>
<gene>
    <name evidence="2" type="ORF">KSP39_PZI017199</name>
</gene>
<dbReference type="AlphaFoldDB" id="A0AAP0B5A9"/>
<protein>
    <submittedName>
        <fullName evidence="2">Uncharacterized protein</fullName>
    </submittedName>
</protein>
<evidence type="ECO:0000313" key="2">
    <source>
        <dbReference type="EMBL" id="KAK8928727.1"/>
    </source>
</evidence>
<evidence type="ECO:0000313" key="3">
    <source>
        <dbReference type="Proteomes" id="UP001418222"/>
    </source>
</evidence>
<comment type="caution">
    <text evidence="2">The sequence shown here is derived from an EMBL/GenBank/DDBJ whole genome shotgun (WGS) entry which is preliminary data.</text>
</comment>
<name>A0AAP0B5A9_9ASPA</name>
<sequence>MDRTERIMELHNTVRYDVRARSLSTRDKQHELHQLHNYLYASIRTACMTESERVVQRASNRERSQRQRSLMSDEQREAQRAYNRSYQRARRTCVTESQQAHERDIRCVAAQRRQQQFPRQCVIWANKDFMFHCTAATLTETTSCVPPGQSNTENVNMA</sequence>
<proteinExistence type="predicted"/>
<keyword evidence="3" id="KW-1185">Reference proteome</keyword>
<evidence type="ECO:0000256" key="1">
    <source>
        <dbReference type="SAM" id="MobiDB-lite"/>
    </source>
</evidence>
<dbReference type="Proteomes" id="UP001418222">
    <property type="component" value="Unassembled WGS sequence"/>
</dbReference>
<dbReference type="EMBL" id="JBBWWQ010000015">
    <property type="protein sequence ID" value="KAK8928727.1"/>
    <property type="molecule type" value="Genomic_DNA"/>
</dbReference>
<accession>A0AAP0B5A9</accession>